<dbReference type="Pfam" id="PF00589">
    <property type="entry name" value="Phage_integrase"/>
    <property type="match status" value="1"/>
</dbReference>
<evidence type="ECO:0000256" key="1">
    <source>
        <dbReference type="ARBA" id="ARBA00008857"/>
    </source>
</evidence>
<name>A0A0S2HVJ8_9BACT</name>
<dbReference type="KEGG" id="blq:L21SP5_00387"/>
<dbReference type="GO" id="GO:0003677">
    <property type="term" value="F:DNA binding"/>
    <property type="evidence" value="ECO:0007669"/>
    <property type="project" value="UniProtKB-UniRule"/>
</dbReference>
<dbReference type="OrthoDB" id="9801717at2"/>
<reference evidence="8 9" key="1">
    <citation type="submission" date="2015-11" db="EMBL/GenBank/DDBJ databases">
        <title>Description and complete genome sequence of a novel strain predominating in hypersaline microbial mats and representing a new family of the Bacteriodetes phylum.</title>
        <authorList>
            <person name="Spring S."/>
            <person name="Bunk B."/>
            <person name="Sproer C."/>
            <person name="Klenk H.-P."/>
        </authorList>
    </citation>
    <scope>NUCLEOTIDE SEQUENCE [LARGE SCALE GENOMIC DNA]</scope>
    <source>
        <strain evidence="8 9">L21-Spi-D4</strain>
    </source>
</reference>
<keyword evidence="9" id="KW-1185">Reference proteome</keyword>
<dbReference type="Proteomes" id="UP000064893">
    <property type="component" value="Chromosome"/>
</dbReference>
<keyword evidence="3 5" id="KW-0238">DNA-binding</keyword>
<evidence type="ECO:0000256" key="2">
    <source>
        <dbReference type="ARBA" id="ARBA00022908"/>
    </source>
</evidence>
<keyword evidence="4" id="KW-0233">DNA recombination</keyword>
<dbReference type="InterPro" id="IPR004107">
    <property type="entry name" value="Integrase_SAM-like_N"/>
</dbReference>
<evidence type="ECO:0000256" key="4">
    <source>
        <dbReference type="ARBA" id="ARBA00023172"/>
    </source>
</evidence>
<dbReference type="GO" id="GO:0015074">
    <property type="term" value="P:DNA integration"/>
    <property type="evidence" value="ECO:0007669"/>
    <property type="project" value="UniProtKB-KW"/>
</dbReference>
<dbReference type="PANTHER" id="PTHR30349">
    <property type="entry name" value="PHAGE INTEGRASE-RELATED"/>
    <property type="match status" value="1"/>
</dbReference>
<gene>
    <name evidence="8" type="primary">xerC_1</name>
    <name evidence="8" type="ORF">L21SP5_00387</name>
</gene>
<dbReference type="PROSITE" id="PS51898">
    <property type="entry name" value="TYR_RECOMBINASE"/>
    <property type="match status" value="1"/>
</dbReference>
<feature type="domain" description="Tyr recombinase" evidence="6">
    <location>
        <begin position="301"/>
        <end position="473"/>
    </location>
</feature>
<dbReference type="Gene3D" id="1.10.150.130">
    <property type="match status" value="1"/>
</dbReference>
<evidence type="ECO:0000256" key="5">
    <source>
        <dbReference type="PROSITE-ProRule" id="PRU01248"/>
    </source>
</evidence>
<dbReference type="STRING" id="1307839.L21SP5_00387"/>
<dbReference type="InterPro" id="IPR044068">
    <property type="entry name" value="CB"/>
</dbReference>
<evidence type="ECO:0000259" key="6">
    <source>
        <dbReference type="PROSITE" id="PS51898"/>
    </source>
</evidence>
<dbReference type="InterPro" id="IPR013762">
    <property type="entry name" value="Integrase-like_cat_sf"/>
</dbReference>
<dbReference type="Pfam" id="PF13495">
    <property type="entry name" value="Phage_int_SAM_4"/>
    <property type="match status" value="1"/>
</dbReference>
<dbReference type="Gene3D" id="1.10.443.10">
    <property type="entry name" value="Intergrase catalytic core"/>
    <property type="match status" value="1"/>
</dbReference>
<dbReference type="InterPro" id="IPR050090">
    <property type="entry name" value="Tyrosine_recombinase_XerCD"/>
</dbReference>
<keyword evidence="2" id="KW-0229">DNA integration</keyword>
<evidence type="ECO:0000313" key="8">
    <source>
        <dbReference type="EMBL" id="ALO14066.1"/>
    </source>
</evidence>
<feature type="domain" description="Core-binding (CB)" evidence="7">
    <location>
        <begin position="198"/>
        <end position="284"/>
    </location>
</feature>
<evidence type="ECO:0000259" key="7">
    <source>
        <dbReference type="PROSITE" id="PS51900"/>
    </source>
</evidence>
<proteinExistence type="inferred from homology"/>
<dbReference type="AlphaFoldDB" id="A0A0S2HVJ8"/>
<evidence type="ECO:0000256" key="3">
    <source>
        <dbReference type="ARBA" id="ARBA00023125"/>
    </source>
</evidence>
<sequence length="481" mass="56033">MKPIVYLNKRSHPGNKKNYIALIYKTNETVNTLIKQNDWIRFSEQIGHYVVKFTESNLALLRDLFAGFAVVNTQYLEAASAVTADNIEIRSDVSFRNPLSVAKKLGSVLIINKRIRNKSFFLIRFKYNSEIKNLLKKSDWLRFNEELKLFYFDATRRQLHRFIKEFSGKLKISIHQKVLIRDVAIIQLLMEQSYAKGSRFKGCPTDYLKYMISRSYSQNTIATYHYYFLRFINSYPWLNLKTIEKFGAKEINRFHEDLKSTEGGSTNKIHHSINAIKLYYREIVRTELELNSIVRPKKEKMLPKVWSLEEVSKIIRHIDNLKHKAIITIMYSAGLRVSEVVKLKPEDIHRDRMQLRIRCAKGKKDRYTILGAKTLELIEAYYKAYRPKEFLFEGQFGGAYSASSVRMVLNNAVKKSRVKPYSGTHTLRHSFATHLLEAGTDLRYIQGLLGHNNSKTTEIYTHISNAHLRTIKSPVDGLDIS</sequence>
<dbReference type="RefSeq" id="WP_057951654.1">
    <property type="nucleotide sequence ID" value="NZ_CP013118.1"/>
</dbReference>
<dbReference type="InterPro" id="IPR010998">
    <property type="entry name" value="Integrase_recombinase_N"/>
</dbReference>
<evidence type="ECO:0000313" key="9">
    <source>
        <dbReference type="Proteomes" id="UP000064893"/>
    </source>
</evidence>
<dbReference type="InterPro" id="IPR011010">
    <property type="entry name" value="DNA_brk_join_enz"/>
</dbReference>
<comment type="similarity">
    <text evidence="1">Belongs to the 'phage' integrase family.</text>
</comment>
<dbReference type="GO" id="GO:0006310">
    <property type="term" value="P:DNA recombination"/>
    <property type="evidence" value="ECO:0007669"/>
    <property type="project" value="UniProtKB-KW"/>
</dbReference>
<dbReference type="SUPFAM" id="SSF56349">
    <property type="entry name" value="DNA breaking-rejoining enzymes"/>
    <property type="match status" value="1"/>
</dbReference>
<accession>A0A0S2HVJ8</accession>
<dbReference type="EMBL" id="CP013118">
    <property type="protein sequence ID" value="ALO14066.1"/>
    <property type="molecule type" value="Genomic_DNA"/>
</dbReference>
<dbReference type="InterPro" id="IPR002104">
    <property type="entry name" value="Integrase_catalytic"/>
</dbReference>
<protein>
    <submittedName>
        <fullName evidence="8">Tyrosine recombinase XerC</fullName>
    </submittedName>
</protein>
<dbReference type="PANTHER" id="PTHR30349:SF64">
    <property type="entry name" value="PROPHAGE INTEGRASE INTD-RELATED"/>
    <property type="match status" value="1"/>
</dbReference>
<organism evidence="8 9">
    <name type="scientific">Salinivirga cyanobacteriivorans</name>
    <dbReference type="NCBI Taxonomy" id="1307839"/>
    <lineage>
        <taxon>Bacteria</taxon>
        <taxon>Pseudomonadati</taxon>
        <taxon>Bacteroidota</taxon>
        <taxon>Bacteroidia</taxon>
        <taxon>Bacteroidales</taxon>
        <taxon>Salinivirgaceae</taxon>
        <taxon>Salinivirga</taxon>
    </lineage>
</organism>
<dbReference type="PROSITE" id="PS51900">
    <property type="entry name" value="CB"/>
    <property type="match status" value="1"/>
</dbReference>